<dbReference type="Pfam" id="PF07661">
    <property type="entry name" value="MORN_2"/>
    <property type="match status" value="2"/>
</dbReference>
<dbReference type="PANTHER" id="PTHR33706:SF1">
    <property type="entry name" value="TPR REPEAT PROTEIN"/>
    <property type="match status" value="1"/>
</dbReference>
<dbReference type="Proteomes" id="UP000070483">
    <property type="component" value="Unassembled WGS sequence"/>
</dbReference>
<comment type="caution">
    <text evidence="1">The sequence shown here is derived from an EMBL/GenBank/DDBJ whole genome shotgun (WGS) entry which is preliminary data.</text>
</comment>
<protein>
    <submittedName>
        <fullName evidence="1">MORN repeat protein</fullName>
    </submittedName>
</protein>
<reference evidence="2" key="1">
    <citation type="submission" date="2016-01" db="EMBL/GenBank/DDBJ databases">
        <authorList>
            <person name="Mitreva M."/>
            <person name="Pepin K.H."/>
            <person name="Mihindukulasuriya K.A."/>
            <person name="Fulton R."/>
            <person name="Fronick C."/>
            <person name="O'Laughlin M."/>
            <person name="Miner T."/>
            <person name="Herter B."/>
            <person name="Rosa B.A."/>
            <person name="Cordes M."/>
            <person name="Tomlinson C."/>
            <person name="Wollam A."/>
            <person name="Palsikar V.B."/>
            <person name="Mardis E.R."/>
            <person name="Wilson R.K."/>
        </authorList>
    </citation>
    <scope>NUCLEOTIDE SEQUENCE [LARGE SCALE GENOMIC DNA]</scope>
    <source>
        <strain evidence="2">KA00185</strain>
    </source>
</reference>
<evidence type="ECO:0000313" key="1">
    <source>
        <dbReference type="EMBL" id="KXB66209.1"/>
    </source>
</evidence>
<dbReference type="STRING" id="157687.HMPREF3180_01037"/>
<dbReference type="SUPFAM" id="SSF82185">
    <property type="entry name" value="Histone H3 K4-specific methyltransferase SET7/9 N-terminal domain"/>
    <property type="match status" value="2"/>
</dbReference>
<sequence length="276" mass="31333">MGDGKMKKNNSKKILFIAGMMILSAVAYGKDVFANYGTNFGKVRLSQLSSPNMEDVKRLDSSTYELTGSGEYRIMEEGGRRLVVNLNNGILNGKYDEYYANGNRFTLGNYVNGKKEGEWTVYTENGQVWKKYQYKNDQLDGRYTSYYAKTGAQETVGNYENGKMTGTWTEYYENGSRKSQGNYSDGQKNGLFTEWNMSGGKKSEINYVNDEINGKMNVYYENGRPLYEANLNGETGTVKGYYTNGSLGFDGSFRGRRRTGTWTYYDKTGNPRKVSY</sequence>
<organism evidence="1 2">
    <name type="scientific">Leptotrichia wadei</name>
    <dbReference type="NCBI Taxonomy" id="157687"/>
    <lineage>
        <taxon>Bacteria</taxon>
        <taxon>Fusobacteriati</taxon>
        <taxon>Fusobacteriota</taxon>
        <taxon>Fusobacteriia</taxon>
        <taxon>Fusobacteriales</taxon>
        <taxon>Leptotrichiaceae</taxon>
        <taxon>Leptotrichia</taxon>
    </lineage>
</organism>
<dbReference type="Gene3D" id="3.90.930.1">
    <property type="match status" value="1"/>
</dbReference>
<dbReference type="PATRIC" id="fig|157687.3.peg.1032"/>
<dbReference type="PANTHER" id="PTHR33706">
    <property type="entry name" value="MORN VARIANT REPEAT PROTEIN"/>
    <property type="match status" value="1"/>
</dbReference>
<dbReference type="EMBL" id="LSDD01000081">
    <property type="protein sequence ID" value="KXB66209.1"/>
    <property type="molecule type" value="Genomic_DNA"/>
</dbReference>
<name>A0A134AEU9_9FUSO</name>
<keyword evidence="2" id="KW-1185">Reference proteome</keyword>
<proteinExistence type="predicted"/>
<dbReference type="AlphaFoldDB" id="A0A134AEU9"/>
<accession>A0A134AEU9</accession>
<dbReference type="InterPro" id="IPR011652">
    <property type="entry name" value="MORN_2"/>
</dbReference>
<evidence type="ECO:0000313" key="2">
    <source>
        <dbReference type="Proteomes" id="UP000070483"/>
    </source>
</evidence>
<gene>
    <name evidence="1" type="ORF">HMPREF3180_01037</name>
</gene>
<dbReference type="Gene3D" id="2.20.110.10">
    <property type="entry name" value="Histone H3 K4-specific methyltransferase SET7/9 N-terminal domain"/>
    <property type="match status" value="1"/>
</dbReference>